<evidence type="ECO:0000313" key="10">
    <source>
        <dbReference type="Proteomes" id="UP000316614"/>
    </source>
</evidence>
<dbReference type="GO" id="GO:0003723">
    <property type="term" value="F:RNA binding"/>
    <property type="evidence" value="ECO:0007669"/>
    <property type="project" value="InterPro"/>
</dbReference>
<reference evidence="9 10" key="1">
    <citation type="submission" date="2019-06" db="EMBL/GenBank/DDBJ databases">
        <title>Echinicola alkalisoli sp. nov. isolated from saline soil.</title>
        <authorList>
            <person name="Sun J.-Q."/>
            <person name="Xu L."/>
        </authorList>
    </citation>
    <scope>NUCLEOTIDE SEQUENCE [LARGE SCALE GENOMIC DNA]</scope>
    <source>
        <strain evidence="9 10">LN3S3</strain>
    </source>
</reference>
<comment type="catalytic activity">
    <reaction evidence="4 7">
        <text>uridine(38/39/40) in tRNA = pseudouridine(38/39/40) in tRNA</text>
        <dbReference type="Rhea" id="RHEA:22376"/>
        <dbReference type="Rhea" id="RHEA-COMP:10085"/>
        <dbReference type="Rhea" id="RHEA-COMP:10087"/>
        <dbReference type="ChEBI" id="CHEBI:65314"/>
        <dbReference type="ChEBI" id="CHEBI:65315"/>
        <dbReference type="EC" id="5.4.99.12"/>
    </reaction>
</comment>
<organism evidence="9 10">
    <name type="scientific">Echinicola soli</name>
    <dbReference type="NCBI Taxonomy" id="2591634"/>
    <lineage>
        <taxon>Bacteria</taxon>
        <taxon>Pseudomonadati</taxon>
        <taxon>Bacteroidota</taxon>
        <taxon>Cytophagia</taxon>
        <taxon>Cytophagales</taxon>
        <taxon>Cyclobacteriaceae</taxon>
        <taxon>Echinicola</taxon>
    </lineage>
</organism>
<evidence type="ECO:0000259" key="8">
    <source>
        <dbReference type="Pfam" id="PF01416"/>
    </source>
</evidence>
<dbReference type="InterPro" id="IPR020095">
    <property type="entry name" value="PsdUridine_synth_TruA_C"/>
</dbReference>
<sequence length="251" mass="29363">METMRRYFMEVAYKGTRYHGWQVQPNALTVQEAINKALQTILRQEVATMGSGRTDTGVHGKQQFLHFDWNDKLEKNIFLKKINAVLPKDISAYDLREVLPEAHARFDAEWRSYEYHISLRKNPFEETLSWHCFYKLDVTDMNKSAALLLQHRDFECFSKVKTEVNHFECEIKSAFWEQKDHHLVFHITANRFLRGMVRAIVGTLVEIGKGQMDILGFQQILDSQDRRKAGIAAPPHGLFLSRVTYPEEIFI</sequence>
<keyword evidence="3 4" id="KW-0413">Isomerase</keyword>
<evidence type="ECO:0000313" key="9">
    <source>
        <dbReference type="EMBL" id="QDH79053.1"/>
    </source>
</evidence>
<feature type="active site" description="Nucleophile" evidence="4 5">
    <location>
        <position position="55"/>
    </location>
</feature>
<dbReference type="FunFam" id="3.30.70.580:FF:000001">
    <property type="entry name" value="tRNA pseudouridine synthase A"/>
    <property type="match status" value="1"/>
</dbReference>
<dbReference type="Gene3D" id="3.30.70.660">
    <property type="entry name" value="Pseudouridine synthase I, catalytic domain, C-terminal subdomain"/>
    <property type="match status" value="1"/>
</dbReference>
<comment type="caution">
    <text evidence="4">Lacks conserved residue(s) required for the propagation of feature annotation.</text>
</comment>
<dbReference type="PANTHER" id="PTHR11142">
    <property type="entry name" value="PSEUDOURIDYLATE SYNTHASE"/>
    <property type="match status" value="1"/>
</dbReference>
<comment type="subunit">
    <text evidence="4">Homodimer.</text>
</comment>
<dbReference type="GO" id="GO:0031119">
    <property type="term" value="P:tRNA pseudouridine synthesis"/>
    <property type="evidence" value="ECO:0007669"/>
    <property type="project" value="UniProtKB-UniRule"/>
</dbReference>
<evidence type="ECO:0000256" key="3">
    <source>
        <dbReference type="ARBA" id="ARBA00023235"/>
    </source>
</evidence>
<comment type="function">
    <text evidence="4">Formation of pseudouridine at positions 38, 39 and 40 in the anticodon stem and loop of transfer RNAs.</text>
</comment>
<dbReference type="InterPro" id="IPR020103">
    <property type="entry name" value="PsdUridine_synth_cat_dom_sf"/>
</dbReference>
<dbReference type="PANTHER" id="PTHR11142:SF0">
    <property type="entry name" value="TRNA PSEUDOURIDINE SYNTHASE-LIKE 1"/>
    <property type="match status" value="1"/>
</dbReference>
<dbReference type="KEGG" id="echi:FKX85_08380"/>
<dbReference type="Gene3D" id="3.30.70.580">
    <property type="entry name" value="Pseudouridine synthase I, catalytic domain, N-terminal subdomain"/>
    <property type="match status" value="1"/>
</dbReference>
<accession>A0A514CGX0</accession>
<dbReference type="SUPFAM" id="SSF55120">
    <property type="entry name" value="Pseudouridine synthase"/>
    <property type="match status" value="1"/>
</dbReference>
<keyword evidence="2 4" id="KW-0819">tRNA processing</keyword>
<dbReference type="Proteomes" id="UP000316614">
    <property type="component" value="Chromosome"/>
</dbReference>
<dbReference type="PIRSF" id="PIRSF001430">
    <property type="entry name" value="tRNA_psdUrid_synth"/>
    <property type="match status" value="1"/>
</dbReference>
<evidence type="ECO:0000256" key="5">
    <source>
        <dbReference type="PIRSR" id="PIRSR001430-1"/>
    </source>
</evidence>
<comment type="similarity">
    <text evidence="1 4 7">Belongs to the tRNA pseudouridine synthase TruA family.</text>
</comment>
<dbReference type="EC" id="5.4.99.12" evidence="4"/>
<dbReference type="InterPro" id="IPR020097">
    <property type="entry name" value="PsdUridine_synth_TruA_a/b_dom"/>
</dbReference>
<evidence type="ECO:0000256" key="4">
    <source>
        <dbReference type="HAMAP-Rule" id="MF_00171"/>
    </source>
</evidence>
<dbReference type="AlphaFoldDB" id="A0A514CGX0"/>
<dbReference type="CDD" id="cd02570">
    <property type="entry name" value="PseudoU_synth_EcTruA"/>
    <property type="match status" value="1"/>
</dbReference>
<dbReference type="GO" id="GO:0160147">
    <property type="term" value="F:tRNA pseudouridine(38-40) synthase activity"/>
    <property type="evidence" value="ECO:0007669"/>
    <property type="project" value="UniProtKB-EC"/>
</dbReference>
<proteinExistence type="inferred from homology"/>
<dbReference type="InterPro" id="IPR020094">
    <property type="entry name" value="TruA/RsuA/RluB/E/F_N"/>
</dbReference>
<dbReference type="OrthoDB" id="9811823at2"/>
<name>A0A514CGX0_9BACT</name>
<evidence type="ECO:0000256" key="2">
    <source>
        <dbReference type="ARBA" id="ARBA00022694"/>
    </source>
</evidence>
<dbReference type="InterPro" id="IPR001406">
    <property type="entry name" value="PsdUridine_synth_TruA"/>
</dbReference>
<gene>
    <name evidence="4 9" type="primary">truA</name>
    <name evidence="9" type="ORF">FKX85_08380</name>
</gene>
<dbReference type="HAMAP" id="MF_00171">
    <property type="entry name" value="TruA"/>
    <property type="match status" value="1"/>
</dbReference>
<protein>
    <recommendedName>
        <fullName evidence="4">tRNA pseudouridine synthase A</fullName>
        <ecNumber evidence="4">5.4.99.12</ecNumber>
    </recommendedName>
    <alternativeName>
        <fullName evidence="4">tRNA pseudouridine(38-40) synthase</fullName>
    </alternativeName>
    <alternativeName>
        <fullName evidence="4">tRNA pseudouridylate synthase I</fullName>
    </alternativeName>
    <alternativeName>
        <fullName evidence="4">tRNA-uridine isomerase I</fullName>
    </alternativeName>
</protein>
<dbReference type="Pfam" id="PF01416">
    <property type="entry name" value="PseudoU_synth_1"/>
    <property type="match status" value="2"/>
</dbReference>
<evidence type="ECO:0000256" key="6">
    <source>
        <dbReference type="PIRSR" id="PIRSR001430-2"/>
    </source>
</evidence>
<feature type="domain" description="Pseudouridine synthase I TruA alpha/beta" evidence="8">
    <location>
        <begin position="151"/>
        <end position="246"/>
    </location>
</feature>
<feature type="domain" description="Pseudouridine synthase I TruA alpha/beta" evidence="8">
    <location>
        <begin position="11"/>
        <end position="107"/>
    </location>
</feature>
<evidence type="ECO:0000256" key="1">
    <source>
        <dbReference type="ARBA" id="ARBA00009375"/>
    </source>
</evidence>
<feature type="binding site" evidence="4 6">
    <location>
        <position position="113"/>
    </location>
    <ligand>
        <name>substrate</name>
    </ligand>
</feature>
<dbReference type="EMBL" id="CP041253">
    <property type="protein sequence ID" value="QDH79053.1"/>
    <property type="molecule type" value="Genomic_DNA"/>
</dbReference>
<dbReference type="RefSeq" id="WP_141614305.1">
    <property type="nucleotide sequence ID" value="NZ_CP041253.1"/>
</dbReference>
<dbReference type="NCBIfam" id="TIGR00071">
    <property type="entry name" value="hisT_truA"/>
    <property type="match status" value="1"/>
</dbReference>
<evidence type="ECO:0000256" key="7">
    <source>
        <dbReference type="RuleBase" id="RU003792"/>
    </source>
</evidence>
<keyword evidence="10" id="KW-1185">Reference proteome</keyword>